<dbReference type="GO" id="GO:0005829">
    <property type="term" value="C:cytosol"/>
    <property type="evidence" value="ECO:0007669"/>
    <property type="project" value="TreeGrafter"/>
</dbReference>
<name>A0A520N6A8_9GAMM</name>
<dbReference type="PROSITE" id="PS51197">
    <property type="entry name" value="HTH_RRF2_2"/>
    <property type="match status" value="1"/>
</dbReference>
<protein>
    <submittedName>
        <fullName evidence="2">Rrf2 family transcriptional regulator</fullName>
    </submittedName>
</protein>
<sequence length="144" mass="16091">MRLTTKSRYAVSALTELSFLQSSGPVSLSDISLNQNIEITYLEQIFRKLRIAGIVKSIRGRNGGYLYAKDPANISIKEVMHAVDEILDATKCNGTSACHNGKKCSTHDLWHELNVLVDDYLDKITINNLVETNKSPNIVVREIN</sequence>
<gene>
    <name evidence="2" type="ORF">EVA97_01210</name>
</gene>
<keyword evidence="1" id="KW-0238">DNA-binding</keyword>
<dbReference type="AlphaFoldDB" id="A0A520N6A8"/>
<organism evidence="2 3">
    <name type="scientific">SAR86 cluster bacterium</name>
    <dbReference type="NCBI Taxonomy" id="2030880"/>
    <lineage>
        <taxon>Bacteria</taxon>
        <taxon>Pseudomonadati</taxon>
        <taxon>Pseudomonadota</taxon>
        <taxon>Gammaproteobacteria</taxon>
        <taxon>SAR86 cluster</taxon>
    </lineage>
</organism>
<dbReference type="InterPro" id="IPR036390">
    <property type="entry name" value="WH_DNA-bd_sf"/>
</dbReference>
<dbReference type="PANTHER" id="PTHR33221:SF5">
    <property type="entry name" value="HTH-TYPE TRANSCRIPTIONAL REGULATOR ISCR"/>
    <property type="match status" value="1"/>
</dbReference>
<dbReference type="PANTHER" id="PTHR33221">
    <property type="entry name" value="WINGED HELIX-TURN-HELIX TRANSCRIPTIONAL REGULATOR, RRF2 FAMILY"/>
    <property type="match status" value="1"/>
</dbReference>
<reference evidence="2 3" key="1">
    <citation type="submission" date="2019-02" db="EMBL/GenBank/DDBJ databases">
        <title>Prokaryotic population dynamics and viral predation in marine succession experiment using metagenomics: the confinement effect.</title>
        <authorList>
            <person name="Haro-Moreno J.M."/>
            <person name="Rodriguez-Valera F."/>
            <person name="Lopez-Perez M."/>
        </authorList>
    </citation>
    <scope>NUCLEOTIDE SEQUENCE [LARGE SCALE GENOMIC DNA]</scope>
    <source>
        <strain evidence="2">MED-G164</strain>
    </source>
</reference>
<proteinExistence type="predicted"/>
<dbReference type="SUPFAM" id="SSF46785">
    <property type="entry name" value="Winged helix' DNA-binding domain"/>
    <property type="match status" value="1"/>
</dbReference>
<evidence type="ECO:0000256" key="1">
    <source>
        <dbReference type="ARBA" id="ARBA00023125"/>
    </source>
</evidence>
<dbReference type="InterPro" id="IPR036388">
    <property type="entry name" value="WH-like_DNA-bd_sf"/>
</dbReference>
<evidence type="ECO:0000313" key="3">
    <source>
        <dbReference type="Proteomes" id="UP000315283"/>
    </source>
</evidence>
<dbReference type="Gene3D" id="1.10.10.10">
    <property type="entry name" value="Winged helix-like DNA-binding domain superfamily/Winged helix DNA-binding domain"/>
    <property type="match status" value="1"/>
</dbReference>
<dbReference type="EMBL" id="SHBJ01000005">
    <property type="protein sequence ID" value="RZO28975.1"/>
    <property type="molecule type" value="Genomic_DNA"/>
</dbReference>
<comment type="caution">
    <text evidence="2">The sequence shown here is derived from an EMBL/GenBank/DDBJ whole genome shotgun (WGS) entry which is preliminary data.</text>
</comment>
<dbReference type="NCBIfam" id="TIGR00738">
    <property type="entry name" value="rrf2_super"/>
    <property type="match status" value="1"/>
</dbReference>
<dbReference type="Proteomes" id="UP000315283">
    <property type="component" value="Unassembled WGS sequence"/>
</dbReference>
<dbReference type="GO" id="GO:0003677">
    <property type="term" value="F:DNA binding"/>
    <property type="evidence" value="ECO:0007669"/>
    <property type="project" value="UniProtKB-KW"/>
</dbReference>
<dbReference type="GO" id="GO:0003700">
    <property type="term" value="F:DNA-binding transcription factor activity"/>
    <property type="evidence" value="ECO:0007669"/>
    <property type="project" value="TreeGrafter"/>
</dbReference>
<evidence type="ECO:0000313" key="2">
    <source>
        <dbReference type="EMBL" id="RZO28975.1"/>
    </source>
</evidence>
<dbReference type="Pfam" id="PF02082">
    <property type="entry name" value="Rrf2"/>
    <property type="match status" value="1"/>
</dbReference>
<dbReference type="InterPro" id="IPR000944">
    <property type="entry name" value="Tscrpt_reg_Rrf2"/>
</dbReference>
<accession>A0A520N6A8</accession>